<gene>
    <name evidence="1" type="ORF">CWI73_12500</name>
</gene>
<organism evidence="1 2">
    <name type="scientific">Idiomarina piscisalsi</name>
    <dbReference type="NCBI Taxonomy" id="1096243"/>
    <lineage>
        <taxon>Bacteria</taxon>
        <taxon>Pseudomonadati</taxon>
        <taxon>Pseudomonadota</taxon>
        <taxon>Gammaproteobacteria</taxon>
        <taxon>Alteromonadales</taxon>
        <taxon>Idiomarinaceae</taxon>
        <taxon>Idiomarina</taxon>
    </lineage>
</organism>
<evidence type="ECO:0008006" key="3">
    <source>
        <dbReference type="Google" id="ProtNLM"/>
    </source>
</evidence>
<reference evidence="1 2" key="1">
    <citation type="journal article" date="2011" name="Front. Microbiol.">
        <title>Genomic signatures of strain selection and enhancement in Bacillus atrophaeus var. globigii, a historical biowarfare simulant.</title>
        <authorList>
            <person name="Gibbons H.S."/>
            <person name="Broomall S.M."/>
            <person name="McNew L.A."/>
            <person name="Daligault H."/>
            <person name="Chapman C."/>
            <person name="Bruce D."/>
            <person name="Karavis M."/>
            <person name="Krepps M."/>
            <person name="McGregor P.A."/>
            <person name="Hong C."/>
            <person name="Park K.H."/>
            <person name="Akmal A."/>
            <person name="Feldman A."/>
            <person name="Lin J.S."/>
            <person name="Chang W.E."/>
            <person name="Higgs B.W."/>
            <person name="Demirev P."/>
            <person name="Lindquist J."/>
            <person name="Liem A."/>
            <person name="Fochler E."/>
            <person name="Read T.D."/>
            <person name="Tapia R."/>
            <person name="Johnson S."/>
            <person name="Bishop-Lilly K.A."/>
            <person name="Detter C."/>
            <person name="Han C."/>
            <person name="Sozhamannan S."/>
            <person name="Rosenzweig C.N."/>
            <person name="Skowronski E.W."/>
        </authorList>
    </citation>
    <scope>NUCLEOTIDE SEQUENCE [LARGE SCALE GENOMIC DNA]</scope>
    <source>
        <strain evidence="1 2">TPS4-2</strain>
    </source>
</reference>
<dbReference type="Proteomes" id="UP000288361">
    <property type="component" value="Unassembled WGS sequence"/>
</dbReference>
<dbReference type="EMBL" id="PIQA01000022">
    <property type="protein sequence ID" value="RUO59393.1"/>
    <property type="molecule type" value="Genomic_DNA"/>
</dbReference>
<dbReference type="SUPFAM" id="SSF53756">
    <property type="entry name" value="UDP-Glycosyltransferase/glycogen phosphorylase"/>
    <property type="match status" value="1"/>
</dbReference>
<proteinExistence type="predicted"/>
<evidence type="ECO:0000313" key="1">
    <source>
        <dbReference type="EMBL" id="RUO59393.1"/>
    </source>
</evidence>
<comment type="caution">
    <text evidence="1">The sequence shown here is derived from an EMBL/GenBank/DDBJ whole genome shotgun (WGS) entry which is preliminary data.</text>
</comment>
<accession>A0A432YEL8</accession>
<protein>
    <recommendedName>
        <fullName evidence="3">Glycosyl transferase family 1 domain-containing protein</fullName>
    </recommendedName>
</protein>
<sequence>MASDVAPHLEVFDAGSRAWLFKKGDAESFKTTLEAMLNASPEVCAEKTKAALAAVNKQYVWKKSLKPLLDVLKESVQGHRLNQ</sequence>
<dbReference type="RefSeq" id="WP_126753077.1">
    <property type="nucleotide sequence ID" value="NZ_JBHUMT010000015.1"/>
</dbReference>
<dbReference type="AlphaFoldDB" id="A0A432YEL8"/>
<name>A0A432YEL8_9GAMM</name>
<evidence type="ECO:0000313" key="2">
    <source>
        <dbReference type="Proteomes" id="UP000288361"/>
    </source>
</evidence>